<organism evidence="2 3">
    <name type="scientific">Potamilus streckersoni</name>
    <dbReference type="NCBI Taxonomy" id="2493646"/>
    <lineage>
        <taxon>Eukaryota</taxon>
        <taxon>Metazoa</taxon>
        <taxon>Spiralia</taxon>
        <taxon>Lophotrochozoa</taxon>
        <taxon>Mollusca</taxon>
        <taxon>Bivalvia</taxon>
        <taxon>Autobranchia</taxon>
        <taxon>Heteroconchia</taxon>
        <taxon>Palaeoheterodonta</taxon>
        <taxon>Unionida</taxon>
        <taxon>Unionoidea</taxon>
        <taxon>Unionidae</taxon>
        <taxon>Ambleminae</taxon>
        <taxon>Lampsilini</taxon>
        <taxon>Potamilus</taxon>
    </lineage>
</organism>
<dbReference type="EMBL" id="JAEAOA010001808">
    <property type="protein sequence ID" value="KAK3603464.1"/>
    <property type="molecule type" value="Genomic_DNA"/>
</dbReference>
<reference evidence="2" key="1">
    <citation type="journal article" date="2021" name="Genome Biol. Evol.">
        <title>A High-Quality Reference Genome for a Parasitic Bivalve with Doubly Uniparental Inheritance (Bivalvia: Unionida).</title>
        <authorList>
            <person name="Smith C.H."/>
        </authorList>
    </citation>
    <scope>NUCLEOTIDE SEQUENCE</scope>
    <source>
        <strain evidence="2">CHS0354</strain>
    </source>
</reference>
<feature type="region of interest" description="Disordered" evidence="1">
    <location>
        <begin position="1"/>
        <end position="20"/>
    </location>
</feature>
<evidence type="ECO:0000313" key="3">
    <source>
        <dbReference type="Proteomes" id="UP001195483"/>
    </source>
</evidence>
<name>A0AAE0W725_9BIVA</name>
<evidence type="ECO:0000313" key="2">
    <source>
        <dbReference type="EMBL" id="KAK3603464.1"/>
    </source>
</evidence>
<reference evidence="2" key="3">
    <citation type="submission" date="2023-05" db="EMBL/GenBank/DDBJ databases">
        <authorList>
            <person name="Smith C.H."/>
        </authorList>
    </citation>
    <scope>NUCLEOTIDE SEQUENCE</scope>
    <source>
        <strain evidence="2">CHS0354</strain>
        <tissue evidence="2">Mantle</tissue>
    </source>
</reference>
<accession>A0AAE0W725</accession>
<reference evidence="2" key="2">
    <citation type="journal article" date="2021" name="Genome Biol. Evol.">
        <title>Developing a high-quality reference genome for a parasitic bivalve with doubly uniparental inheritance (Bivalvia: Unionida).</title>
        <authorList>
            <person name="Smith C.H."/>
        </authorList>
    </citation>
    <scope>NUCLEOTIDE SEQUENCE</scope>
    <source>
        <strain evidence="2">CHS0354</strain>
        <tissue evidence="2">Mantle</tissue>
    </source>
</reference>
<gene>
    <name evidence="2" type="ORF">CHS0354_030304</name>
</gene>
<protein>
    <submittedName>
        <fullName evidence="2">Uncharacterized protein</fullName>
    </submittedName>
</protein>
<feature type="non-terminal residue" evidence="2">
    <location>
        <position position="68"/>
    </location>
</feature>
<dbReference type="AlphaFoldDB" id="A0AAE0W725"/>
<comment type="caution">
    <text evidence="2">The sequence shown here is derived from an EMBL/GenBank/DDBJ whole genome shotgun (WGS) entry which is preliminary data.</text>
</comment>
<sequence length="68" mass="7464">MTEALNKSQERAVPNFALHGGGTNKNLEQVSAKFSLNGGGTYKSLEQSGYTTFKIQSMYVYFGSLHTK</sequence>
<keyword evidence="3" id="KW-1185">Reference proteome</keyword>
<proteinExistence type="predicted"/>
<dbReference type="Proteomes" id="UP001195483">
    <property type="component" value="Unassembled WGS sequence"/>
</dbReference>
<evidence type="ECO:0000256" key="1">
    <source>
        <dbReference type="SAM" id="MobiDB-lite"/>
    </source>
</evidence>